<dbReference type="InterPro" id="IPR011009">
    <property type="entry name" value="Kinase-like_dom_sf"/>
</dbReference>
<dbReference type="Proteomes" id="UP001597180">
    <property type="component" value="Unassembled WGS sequence"/>
</dbReference>
<comment type="caution">
    <text evidence="1">The sequence shown here is derived from an EMBL/GenBank/DDBJ whole genome shotgun (WGS) entry which is preliminary data.</text>
</comment>
<evidence type="ECO:0008006" key="3">
    <source>
        <dbReference type="Google" id="ProtNLM"/>
    </source>
</evidence>
<name>A0ABW3UQ58_9BACL</name>
<protein>
    <recommendedName>
        <fullName evidence="3">Aminoglycoside phosphotransferase domain-containing protein</fullName>
    </recommendedName>
</protein>
<accession>A0ABW3UQ58</accession>
<reference evidence="2" key="1">
    <citation type="journal article" date="2019" name="Int. J. Syst. Evol. Microbiol.">
        <title>The Global Catalogue of Microorganisms (GCM) 10K type strain sequencing project: providing services to taxonomists for standard genome sequencing and annotation.</title>
        <authorList>
            <consortium name="The Broad Institute Genomics Platform"/>
            <consortium name="The Broad Institute Genome Sequencing Center for Infectious Disease"/>
            <person name="Wu L."/>
            <person name="Ma J."/>
        </authorList>
    </citation>
    <scope>NUCLEOTIDE SEQUENCE [LARGE SCALE GENOMIC DNA]</scope>
    <source>
        <strain evidence="2">CCUG 53270</strain>
    </source>
</reference>
<gene>
    <name evidence="1" type="ORF">ACFQ4B_20570</name>
</gene>
<evidence type="ECO:0000313" key="1">
    <source>
        <dbReference type="EMBL" id="MFD1222516.1"/>
    </source>
</evidence>
<keyword evidence="2" id="KW-1185">Reference proteome</keyword>
<dbReference type="EMBL" id="JBHTLU010000031">
    <property type="protein sequence ID" value="MFD1222516.1"/>
    <property type="molecule type" value="Genomic_DNA"/>
</dbReference>
<dbReference type="SUPFAM" id="SSF56112">
    <property type="entry name" value="Protein kinase-like (PK-like)"/>
    <property type="match status" value="1"/>
</dbReference>
<proteinExistence type="predicted"/>
<organism evidence="1 2">
    <name type="scientific">Paenibacillus vulneris</name>
    <dbReference type="NCBI Taxonomy" id="1133364"/>
    <lineage>
        <taxon>Bacteria</taxon>
        <taxon>Bacillati</taxon>
        <taxon>Bacillota</taxon>
        <taxon>Bacilli</taxon>
        <taxon>Bacillales</taxon>
        <taxon>Paenibacillaceae</taxon>
        <taxon>Paenibacillus</taxon>
    </lineage>
</organism>
<evidence type="ECO:0000313" key="2">
    <source>
        <dbReference type="Proteomes" id="UP001597180"/>
    </source>
</evidence>
<sequence length="148" mass="16830">MHSGNVYIEHSNGQNRLVVIDWQFASLSGVGEELGRMFGLMLRKPADPARYDIKNMKNALVEHYMAGLKEAGWDGDVACIKYGFAVSASLRFVMLMDKLLRAVEKPDYSVTKRDHLLTVLQLMLDMAEEAWELRRSLIQSTLPLRICL</sequence>